<sequence>MQIYLYFLQHASPMINNLVKKPEKKTDCMSEEFTLATEKTVGMNIKLLIFCFAMLIKPGDGSAIALSIIVYRALKDEAEKQRKNKTCESTCTSCRTFKTPENLVDGCFRHCAKGNVQVAYQTCYDIVKALHGPLNQG</sequence>
<protein>
    <submittedName>
        <fullName evidence="1 2">Uncharacterized protein</fullName>
    </submittedName>
</protein>
<evidence type="ECO:0000313" key="1">
    <source>
        <dbReference type="EMBL" id="ELT98360.1"/>
    </source>
</evidence>
<keyword evidence="3" id="KW-1185">Reference proteome</keyword>
<dbReference type="EMBL" id="KB308011">
    <property type="protein sequence ID" value="ELT98360.1"/>
    <property type="molecule type" value="Genomic_DNA"/>
</dbReference>
<dbReference type="HOGENOM" id="CLU_1867044_0_0_1"/>
<dbReference type="AlphaFoldDB" id="R7U5F5"/>
<dbReference type="Proteomes" id="UP000014760">
    <property type="component" value="Unassembled WGS sequence"/>
</dbReference>
<gene>
    <name evidence="1" type="ORF">CAPTEDRAFT_204515</name>
</gene>
<accession>R7U5F5</accession>
<reference evidence="3" key="1">
    <citation type="submission" date="2012-12" db="EMBL/GenBank/DDBJ databases">
        <authorList>
            <person name="Hellsten U."/>
            <person name="Grimwood J."/>
            <person name="Chapman J.A."/>
            <person name="Shapiro H."/>
            <person name="Aerts A."/>
            <person name="Otillar R.P."/>
            <person name="Terry A.Y."/>
            <person name="Boore J.L."/>
            <person name="Simakov O."/>
            <person name="Marletaz F."/>
            <person name="Cho S.-J."/>
            <person name="Edsinger-Gonzales E."/>
            <person name="Havlak P."/>
            <person name="Kuo D.-H."/>
            <person name="Larsson T."/>
            <person name="Lv J."/>
            <person name="Arendt D."/>
            <person name="Savage R."/>
            <person name="Osoegawa K."/>
            <person name="de Jong P."/>
            <person name="Lindberg D.R."/>
            <person name="Seaver E.C."/>
            <person name="Weisblat D.A."/>
            <person name="Putnam N.H."/>
            <person name="Grigoriev I.V."/>
            <person name="Rokhsar D.S."/>
        </authorList>
    </citation>
    <scope>NUCLEOTIDE SEQUENCE</scope>
    <source>
        <strain evidence="3">I ESC-2004</strain>
    </source>
</reference>
<evidence type="ECO:0000313" key="3">
    <source>
        <dbReference type="Proteomes" id="UP000014760"/>
    </source>
</evidence>
<dbReference type="EMBL" id="AMQN01010501">
    <property type="status" value="NOT_ANNOTATED_CDS"/>
    <property type="molecule type" value="Genomic_DNA"/>
</dbReference>
<organism evidence="1">
    <name type="scientific">Capitella teleta</name>
    <name type="common">Polychaete worm</name>
    <dbReference type="NCBI Taxonomy" id="283909"/>
    <lineage>
        <taxon>Eukaryota</taxon>
        <taxon>Metazoa</taxon>
        <taxon>Spiralia</taxon>
        <taxon>Lophotrochozoa</taxon>
        <taxon>Annelida</taxon>
        <taxon>Polychaeta</taxon>
        <taxon>Sedentaria</taxon>
        <taxon>Scolecida</taxon>
        <taxon>Capitellidae</taxon>
        <taxon>Capitella</taxon>
    </lineage>
</organism>
<name>R7U5F5_CAPTE</name>
<reference evidence="1 3" key="2">
    <citation type="journal article" date="2013" name="Nature">
        <title>Insights into bilaterian evolution from three spiralian genomes.</title>
        <authorList>
            <person name="Simakov O."/>
            <person name="Marletaz F."/>
            <person name="Cho S.J."/>
            <person name="Edsinger-Gonzales E."/>
            <person name="Havlak P."/>
            <person name="Hellsten U."/>
            <person name="Kuo D.H."/>
            <person name="Larsson T."/>
            <person name="Lv J."/>
            <person name="Arendt D."/>
            <person name="Savage R."/>
            <person name="Osoegawa K."/>
            <person name="de Jong P."/>
            <person name="Grimwood J."/>
            <person name="Chapman J.A."/>
            <person name="Shapiro H."/>
            <person name="Aerts A."/>
            <person name="Otillar R.P."/>
            <person name="Terry A.Y."/>
            <person name="Boore J.L."/>
            <person name="Grigoriev I.V."/>
            <person name="Lindberg D.R."/>
            <person name="Seaver E.C."/>
            <person name="Weisblat D.A."/>
            <person name="Putnam N.H."/>
            <person name="Rokhsar D.S."/>
        </authorList>
    </citation>
    <scope>NUCLEOTIDE SEQUENCE</scope>
    <source>
        <strain evidence="1 3">I ESC-2004</strain>
    </source>
</reference>
<evidence type="ECO:0000313" key="2">
    <source>
        <dbReference type="EnsemblMetazoa" id="CapteP204515"/>
    </source>
</evidence>
<proteinExistence type="predicted"/>
<dbReference type="EnsemblMetazoa" id="CapteT204515">
    <property type="protein sequence ID" value="CapteP204515"/>
    <property type="gene ID" value="CapteG204515"/>
</dbReference>
<reference evidence="2" key="3">
    <citation type="submission" date="2015-06" db="UniProtKB">
        <authorList>
            <consortium name="EnsemblMetazoa"/>
        </authorList>
    </citation>
    <scope>IDENTIFICATION</scope>
</reference>